<name>A0AAJ0GAP6_9PEZI</name>
<comment type="caution">
    <text evidence="10">The sequence shown here is derived from an EMBL/GenBank/DDBJ whole genome shotgun (WGS) entry which is preliminary data.</text>
</comment>
<dbReference type="AlphaFoldDB" id="A0AAJ0GAP6"/>
<evidence type="ECO:0000256" key="3">
    <source>
        <dbReference type="ARBA" id="ARBA00022622"/>
    </source>
</evidence>
<dbReference type="PANTHER" id="PTHR34992:SF10">
    <property type="entry name" value="COPPER ACQUISITION FACTOR BIM1-LIKE DOMAIN-CONTAINING PROTEIN"/>
    <property type="match status" value="1"/>
</dbReference>
<dbReference type="PANTHER" id="PTHR34992">
    <property type="entry name" value="HYPHAL ANASTAMOSIS-7 PROTEIN"/>
    <property type="match status" value="1"/>
</dbReference>
<evidence type="ECO:0000256" key="4">
    <source>
        <dbReference type="ARBA" id="ARBA00022729"/>
    </source>
</evidence>
<sequence>MPRLSAILAVAATWSTAAAHTVITYPGWRGNNLHTTGLLPQFEASNIGINYNSGNDTYNFPYGMQWMYPCGGMPLSENRTKWPVGGGAVSIQPGWFPGHSKALFYVNMGINGPGQVAPPNMSHPLVPPFQVLGPTNEEFAGQFCLPQVPMPVNATLGVGANVTIQIIEVAQHGAALYNCVDVTLVEPQDMPKELEVTPQNCYNSSDLSFELLFTSAALSSGAMPLPSPAIWPLFAVVLVSAAATFL</sequence>
<protein>
    <recommendedName>
        <fullName evidence="9">Copper acquisition factor BIM1-like domain-containing protein</fullName>
    </recommendedName>
</protein>
<keyword evidence="11" id="KW-1185">Reference proteome</keyword>
<keyword evidence="7" id="KW-0449">Lipoprotein</keyword>
<comment type="subcellular location">
    <subcellularLocation>
        <location evidence="1">Cell membrane</location>
        <topology evidence="1">Lipid-anchor</topology>
        <topology evidence="1">GPI-anchor</topology>
    </subcellularLocation>
</comment>
<feature type="signal peptide" evidence="8">
    <location>
        <begin position="1"/>
        <end position="19"/>
    </location>
</feature>
<evidence type="ECO:0000256" key="2">
    <source>
        <dbReference type="ARBA" id="ARBA00022475"/>
    </source>
</evidence>
<accession>A0AAJ0GAP6</accession>
<dbReference type="CDD" id="cd21176">
    <property type="entry name" value="LPMO_auxiliary-like"/>
    <property type="match status" value="1"/>
</dbReference>
<proteinExistence type="predicted"/>
<keyword evidence="5" id="KW-0472">Membrane</keyword>
<evidence type="ECO:0000256" key="8">
    <source>
        <dbReference type="SAM" id="SignalP"/>
    </source>
</evidence>
<evidence type="ECO:0000256" key="5">
    <source>
        <dbReference type="ARBA" id="ARBA00023136"/>
    </source>
</evidence>
<keyword evidence="4 8" id="KW-0732">Signal</keyword>
<dbReference type="GO" id="GO:0005886">
    <property type="term" value="C:plasma membrane"/>
    <property type="evidence" value="ECO:0007669"/>
    <property type="project" value="UniProtKB-SubCell"/>
</dbReference>
<evidence type="ECO:0000313" key="10">
    <source>
        <dbReference type="EMBL" id="KAK3050749.1"/>
    </source>
</evidence>
<evidence type="ECO:0000256" key="6">
    <source>
        <dbReference type="ARBA" id="ARBA00023180"/>
    </source>
</evidence>
<reference evidence="10" key="1">
    <citation type="submission" date="2023-04" db="EMBL/GenBank/DDBJ databases">
        <title>Black Yeasts Isolated from many extreme environments.</title>
        <authorList>
            <person name="Coleine C."/>
            <person name="Stajich J.E."/>
            <person name="Selbmann L."/>
        </authorList>
    </citation>
    <scope>NUCLEOTIDE SEQUENCE</scope>
    <source>
        <strain evidence="10">CCFEE 5312</strain>
    </source>
</reference>
<feature type="chain" id="PRO_5042492865" description="Copper acquisition factor BIM1-like domain-containing protein" evidence="8">
    <location>
        <begin position="20"/>
        <end position="246"/>
    </location>
</feature>
<keyword evidence="2" id="KW-1003">Cell membrane</keyword>
<evidence type="ECO:0000313" key="11">
    <source>
        <dbReference type="Proteomes" id="UP001271007"/>
    </source>
</evidence>
<evidence type="ECO:0000256" key="7">
    <source>
        <dbReference type="ARBA" id="ARBA00023288"/>
    </source>
</evidence>
<dbReference type="InterPro" id="IPR046530">
    <property type="entry name" value="BIM1-like_dom"/>
</dbReference>
<dbReference type="Pfam" id="PF20238">
    <property type="entry name" value="BIM1-like_dom"/>
    <property type="match status" value="1"/>
</dbReference>
<dbReference type="Proteomes" id="UP001271007">
    <property type="component" value="Unassembled WGS sequence"/>
</dbReference>
<dbReference type="GO" id="GO:0098552">
    <property type="term" value="C:side of membrane"/>
    <property type="evidence" value="ECO:0007669"/>
    <property type="project" value="UniProtKB-KW"/>
</dbReference>
<gene>
    <name evidence="10" type="ORF">LTR09_008115</name>
</gene>
<organism evidence="10 11">
    <name type="scientific">Extremus antarcticus</name>
    <dbReference type="NCBI Taxonomy" id="702011"/>
    <lineage>
        <taxon>Eukaryota</taxon>
        <taxon>Fungi</taxon>
        <taxon>Dikarya</taxon>
        <taxon>Ascomycota</taxon>
        <taxon>Pezizomycotina</taxon>
        <taxon>Dothideomycetes</taxon>
        <taxon>Dothideomycetidae</taxon>
        <taxon>Mycosphaerellales</taxon>
        <taxon>Extremaceae</taxon>
        <taxon>Extremus</taxon>
    </lineage>
</organism>
<dbReference type="EMBL" id="JAWDJX010000030">
    <property type="protein sequence ID" value="KAK3050749.1"/>
    <property type="molecule type" value="Genomic_DNA"/>
</dbReference>
<evidence type="ECO:0000259" key="9">
    <source>
        <dbReference type="Pfam" id="PF20238"/>
    </source>
</evidence>
<keyword evidence="6" id="KW-0325">Glycoprotein</keyword>
<keyword evidence="3" id="KW-0336">GPI-anchor</keyword>
<dbReference type="InterPro" id="IPR046936">
    <property type="entry name" value="BIM1-like"/>
</dbReference>
<evidence type="ECO:0000256" key="1">
    <source>
        <dbReference type="ARBA" id="ARBA00004609"/>
    </source>
</evidence>
<feature type="domain" description="Copper acquisition factor BIM1-like" evidence="9">
    <location>
        <begin position="19"/>
        <end position="205"/>
    </location>
</feature>